<dbReference type="AlphaFoldDB" id="A0A166AXB7"/>
<evidence type="ECO:0000313" key="3">
    <source>
        <dbReference type="Proteomes" id="UP000076798"/>
    </source>
</evidence>
<dbReference type="CDD" id="cd21037">
    <property type="entry name" value="MLKL_NTD"/>
    <property type="match status" value="1"/>
</dbReference>
<dbReference type="InterPro" id="IPR036537">
    <property type="entry name" value="Adaptor_Cbl_N_dom_sf"/>
</dbReference>
<dbReference type="PANTHER" id="PTHR47691:SF3">
    <property type="entry name" value="HTH-TYPE TRANSCRIPTIONAL REGULATOR RV0890C-RELATED"/>
    <property type="match status" value="1"/>
</dbReference>
<evidence type="ECO:0000313" key="2">
    <source>
        <dbReference type="EMBL" id="KZT35777.1"/>
    </source>
</evidence>
<sequence length="540" mass="59205">MSAFDGPSRSSTSTILRALRSISDLSPFSYPKSIASVALIIYEALRESNANKLDAERLSTRVMEVAWTLSSSLADAGTSPSGDLARSVGQLLRALEGIANRIRRQSSRCITTRFLRITKNSGDVRLLEEDLERSISLFQFQTRLANINLSKRLMGTEDDLDGQVESLLEASRQEKKEMFTNSPLPLKDISPKIVSASKQVLPPPPQVFFGRTSYVDRVVEQVTRDAQSRVAILGAGGMGKTSVALAAIHDSRVVSIYQSRRHFIACESVSDASCLISSLLESFDITTPSDFETLVSFLSRQTSRSLLVLDNLETPWESPANRAEVEAVLETLADIRGISLLITMRGAERPSSIVWSRPFLPQLPCLDPESSKDAFIAISGTSEDDDDLPTLLDALDHVPLAVTLMANLAQYSSCAALLARWGEEKTTMLTRGLEDRLSNLDISIQVSLSSERLKGAPQAFLALQNLSQFPDGASRQELESLMSPSPDIHAAVSALLQVALIQYDSSDRLRVLSPIREHVKMYFPLDNCQSSHDIGHPIGL</sequence>
<dbReference type="Proteomes" id="UP000076798">
    <property type="component" value="Unassembled WGS sequence"/>
</dbReference>
<protein>
    <recommendedName>
        <fullName evidence="1">Novel STAND NTPase 1 domain-containing protein</fullName>
    </recommendedName>
</protein>
<dbReference type="STRING" id="1314776.A0A166AXB7"/>
<accession>A0A166AXB7</accession>
<gene>
    <name evidence="2" type="ORF">SISSUDRAFT_1064213</name>
</gene>
<evidence type="ECO:0000259" key="1">
    <source>
        <dbReference type="Pfam" id="PF20703"/>
    </source>
</evidence>
<dbReference type="InterPro" id="IPR049052">
    <property type="entry name" value="nSTAND1"/>
</dbReference>
<dbReference type="EMBL" id="KV428128">
    <property type="protein sequence ID" value="KZT35777.1"/>
    <property type="molecule type" value="Genomic_DNA"/>
</dbReference>
<proteinExistence type="predicted"/>
<dbReference type="InterPro" id="IPR027417">
    <property type="entry name" value="P-loop_NTPase"/>
</dbReference>
<feature type="domain" description="Novel STAND NTPase 1" evidence="1">
    <location>
        <begin position="206"/>
        <end position="345"/>
    </location>
</feature>
<dbReference type="GO" id="GO:0007166">
    <property type="term" value="P:cell surface receptor signaling pathway"/>
    <property type="evidence" value="ECO:0007669"/>
    <property type="project" value="InterPro"/>
</dbReference>
<name>A0A166AXB7_9AGAM</name>
<dbReference type="OrthoDB" id="431454at2759"/>
<dbReference type="Gene3D" id="1.20.930.20">
    <property type="entry name" value="Adaptor protein Cbl, N-terminal domain"/>
    <property type="match status" value="1"/>
</dbReference>
<dbReference type="Gene3D" id="3.40.50.300">
    <property type="entry name" value="P-loop containing nucleotide triphosphate hydrolases"/>
    <property type="match status" value="1"/>
</dbReference>
<dbReference type="SUPFAM" id="SSF52540">
    <property type="entry name" value="P-loop containing nucleoside triphosphate hydrolases"/>
    <property type="match status" value="1"/>
</dbReference>
<organism evidence="2 3">
    <name type="scientific">Sistotremastrum suecicum HHB10207 ss-3</name>
    <dbReference type="NCBI Taxonomy" id="1314776"/>
    <lineage>
        <taxon>Eukaryota</taxon>
        <taxon>Fungi</taxon>
        <taxon>Dikarya</taxon>
        <taxon>Basidiomycota</taxon>
        <taxon>Agaricomycotina</taxon>
        <taxon>Agaricomycetes</taxon>
        <taxon>Sistotremastrales</taxon>
        <taxon>Sistotremastraceae</taxon>
        <taxon>Sistotremastrum</taxon>
    </lineage>
</organism>
<dbReference type="PANTHER" id="PTHR47691">
    <property type="entry name" value="REGULATOR-RELATED"/>
    <property type="match status" value="1"/>
</dbReference>
<keyword evidence="3" id="KW-1185">Reference proteome</keyword>
<dbReference type="Pfam" id="PF20703">
    <property type="entry name" value="nSTAND1"/>
    <property type="match status" value="1"/>
</dbReference>
<dbReference type="InterPro" id="IPR059179">
    <property type="entry name" value="MLKL-like_MCAfunc"/>
</dbReference>
<reference evidence="2 3" key="1">
    <citation type="journal article" date="2016" name="Mol. Biol. Evol.">
        <title>Comparative Genomics of Early-Diverging Mushroom-Forming Fungi Provides Insights into the Origins of Lignocellulose Decay Capabilities.</title>
        <authorList>
            <person name="Nagy L.G."/>
            <person name="Riley R."/>
            <person name="Tritt A."/>
            <person name="Adam C."/>
            <person name="Daum C."/>
            <person name="Floudas D."/>
            <person name="Sun H."/>
            <person name="Yadav J.S."/>
            <person name="Pangilinan J."/>
            <person name="Larsson K.H."/>
            <person name="Matsuura K."/>
            <person name="Barry K."/>
            <person name="Labutti K."/>
            <person name="Kuo R."/>
            <person name="Ohm R.A."/>
            <person name="Bhattacharya S.S."/>
            <person name="Shirouzu T."/>
            <person name="Yoshinaga Y."/>
            <person name="Martin F.M."/>
            <person name="Grigoriev I.V."/>
            <person name="Hibbett D.S."/>
        </authorList>
    </citation>
    <scope>NUCLEOTIDE SEQUENCE [LARGE SCALE GENOMIC DNA]</scope>
    <source>
        <strain evidence="2 3">HHB10207 ss-3</strain>
    </source>
</reference>